<comment type="caution">
    <text evidence="1">The sequence shown here is derived from an EMBL/GenBank/DDBJ whole genome shotgun (WGS) entry which is preliminary data.</text>
</comment>
<evidence type="ECO:0000313" key="1">
    <source>
        <dbReference type="EMBL" id="CAD2157551.1"/>
    </source>
</evidence>
<proteinExistence type="predicted"/>
<name>A0A6V7UGC3_MELEN</name>
<reference evidence="1 2" key="1">
    <citation type="submission" date="2020-08" db="EMBL/GenBank/DDBJ databases">
        <authorList>
            <person name="Koutsovoulos G."/>
            <person name="Danchin GJ E."/>
        </authorList>
    </citation>
    <scope>NUCLEOTIDE SEQUENCE [LARGE SCALE GENOMIC DNA]</scope>
</reference>
<dbReference type="Proteomes" id="UP000580250">
    <property type="component" value="Unassembled WGS sequence"/>
</dbReference>
<evidence type="ECO:0000313" key="2">
    <source>
        <dbReference type="Proteomes" id="UP000580250"/>
    </source>
</evidence>
<protein>
    <submittedName>
        <fullName evidence="1">Uncharacterized protein</fullName>
    </submittedName>
</protein>
<dbReference type="AlphaFoldDB" id="A0A6V7UGC3"/>
<accession>A0A6V7UGC3</accession>
<dbReference type="OrthoDB" id="5811289at2759"/>
<gene>
    <name evidence="1" type="ORF">MENT_LOCUS12682</name>
</gene>
<sequence>MMTFPCVCAFQQKKSFYLFSTRQMLQFTQINSSRAEQLWDIFISSRARSGGEIPLVIAARIFDRPINKLSIKELNDALHGSKKGMIGCHWIYATVKSV</sequence>
<dbReference type="EMBL" id="CAJEWN010000066">
    <property type="protein sequence ID" value="CAD2157551.1"/>
    <property type="molecule type" value="Genomic_DNA"/>
</dbReference>
<organism evidence="1 2">
    <name type="scientific">Meloidogyne enterolobii</name>
    <name type="common">Root-knot nematode worm</name>
    <name type="synonym">Meloidogyne mayaguensis</name>
    <dbReference type="NCBI Taxonomy" id="390850"/>
    <lineage>
        <taxon>Eukaryota</taxon>
        <taxon>Metazoa</taxon>
        <taxon>Ecdysozoa</taxon>
        <taxon>Nematoda</taxon>
        <taxon>Chromadorea</taxon>
        <taxon>Rhabditida</taxon>
        <taxon>Tylenchina</taxon>
        <taxon>Tylenchomorpha</taxon>
        <taxon>Tylenchoidea</taxon>
        <taxon>Meloidogynidae</taxon>
        <taxon>Meloidogyninae</taxon>
        <taxon>Meloidogyne</taxon>
    </lineage>
</organism>